<dbReference type="InterPro" id="IPR045005">
    <property type="entry name" value="BPM1-6"/>
</dbReference>
<dbReference type="Pfam" id="PF24570">
    <property type="entry name" value="BACK_BPM_SPOP"/>
    <property type="match status" value="1"/>
</dbReference>
<organism evidence="3 4">
    <name type="scientific">Oryza sativa subsp. japonica</name>
    <name type="common">Rice</name>
    <dbReference type="NCBI Taxonomy" id="39947"/>
    <lineage>
        <taxon>Eukaryota</taxon>
        <taxon>Viridiplantae</taxon>
        <taxon>Streptophyta</taxon>
        <taxon>Embryophyta</taxon>
        <taxon>Tracheophyta</taxon>
        <taxon>Spermatophyta</taxon>
        <taxon>Magnoliopsida</taxon>
        <taxon>Liliopsida</taxon>
        <taxon>Poales</taxon>
        <taxon>Poaceae</taxon>
        <taxon>BOP clade</taxon>
        <taxon>Oryzoideae</taxon>
        <taxon>Oryzeae</taxon>
        <taxon>Oryzinae</taxon>
        <taxon>Oryza</taxon>
        <taxon>Oryza sativa</taxon>
    </lineage>
</organism>
<dbReference type="PANTHER" id="PTHR26379">
    <property type="entry name" value="BTB/POZ AND MATH DOMAIN-CONTAINING PROTEIN 1"/>
    <property type="match status" value="1"/>
</dbReference>
<dbReference type="GO" id="GO:0016567">
    <property type="term" value="P:protein ubiquitination"/>
    <property type="evidence" value="ECO:0007669"/>
    <property type="project" value="InterPro"/>
</dbReference>
<keyword evidence="4" id="KW-1185">Reference proteome</keyword>
<sequence length="112" mass="12538">RLKLICEERLCEHIGVATAATTLELAERHHCHGLKRACMEFLSSPTNLKAAMETDGFEQLSCLAVGQGSSSSINLSLVCISCKVCAEFDKICLEVEKYIFNEHFVSYKYNLF</sequence>
<dbReference type="EMBL" id="AP014966">
    <property type="protein sequence ID" value="BAT10920.1"/>
    <property type="molecule type" value="Genomic_DNA"/>
</dbReference>
<dbReference type="eggNOG" id="KOG1987">
    <property type="taxonomic scope" value="Eukaryota"/>
</dbReference>
<dbReference type="AlphaFoldDB" id="A0A0P0XUC0"/>
<evidence type="ECO:0000256" key="1">
    <source>
        <dbReference type="ARBA" id="ARBA00010846"/>
    </source>
</evidence>
<dbReference type="PANTHER" id="PTHR26379:SF187">
    <property type="entry name" value="OS07G0655300 PROTEIN"/>
    <property type="match status" value="1"/>
</dbReference>
<evidence type="ECO:0000313" key="4">
    <source>
        <dbReference type="Proteomes" id="UP000059680"/>
    </source>
</evidence>
<reference evidence="4" key="1">
    <citation type="journal article" date="2005" name="Nature">
        <title>The map-based sequence of the rice genome.</title>
        <authorList>
            <consortium name="International rice genome sequencing project (IRGSP)"/>
            <person name="Matsumoto T."/>
            <person name="Wu J."/>
            <person name="Kanamori H."/>
            <person name="Katayose Y."/>
            <person name="Fujisawa M."/>
            <person name="Namiki N."/>
            <person name="Mizuno H."/>
            <person name="Yamamoto K."/>
            <person name="Antonio B.A."/>
            <person name="Baba T."/>
            <person name="Sakata K."/>
            <person name="Nagamura Y."/>
            <person name="Aoki H."/>
            <person name="Arikawa K."/>
            <person name="Arita K."/>
            <person name="Bito T."/>
            <person name="Chiden Y."/>
            <person name="Fujitsuka N."/>
            <person name="Fukunaka R."/>
            <person name="Hamada M."/>
            <person name="Harada C."/>
            <person name="Hayashi A."/>
            <person name="Hijishita S."/>
            <person name="Honda M."/>
            <person name="Hosokawa S."/>
            <person name="Ichikawa Y."/>
            <person name="Idonuma A."/>
            <person name="Iijima M."/>
            <person name="Ikeda M."/>
            <person name="Ikeno M."/>
            <person name="Ito K."/>
            <person name="Ito S."/>
            <person name="Ito T."/>
            <person name="Ito Y."/>
            <person name="Ito Y."/>
            <person name="Iwabuchi A."/>
            <person name="Kamiya K."/>
            <person name="Karasawa W."/>
            <person name="Kurita K."/>
            <person name="Katagiri S."/>
            <person name="Kikuta A."/>
            <person name="Kobayashi H."/>
            <person name="Kobayashi N."/>
            <person name="Machita K."/>
            <person name="Maehara T."/>
            <person name="Masukawa M."/>
            <person name="Mizubayashi T."/>
            <person name="Mukai Y."/>
            <person name="Nagasaki H."/>
            <person name="Nagata Y."/>
            <person name="Naito S."/>
            <person name="Nakashima M."/>
            <person name="Nakama Y."/>
            <person name="Nakamichi Y."/>
            <person name="Nakamura M."/>
            <person name="Meguro A."/>
            <person name="Negishi M."/>
            <person name="Ohta I."/>
            <person name="Ohta T."/>
            <person name="Okamoto M."/>
            <person name="Ono N."/>
            <person name="Saji S."/>
            <person name="Sakaguchi M."/>
            <person name="Sakai K."/>
            <person name="Shibata M."/>
            <person name="Shimokawa T."/>
            <person name="Song J."/>
            <person name="Takazaki Y."/>
            <person name="Terasawa K."/>
            <person name="Tsugane M."/>
            <person name="Tsuji K."/>
            <person name="Ueda S."/>
            <person name="Waki K."/>
            <person name="Yamagata H."/>
            <person name="Yamamoto M."/>
            <person name="Yamamoto S."/>
            <person name="Yamane H."/>
            <person name="Yoshiki S."/>
            <person name="Yoshihara R."/>
            <person name="Yukawa K."/>
            <person name="Zhong H."/>
            <person name="Yano M."/>
            <person name="Yuan Q."/>
            <person name="Ouyang S."/>
            <person name="Liu J."/>
            <person name="Jones K.M."/>
            <person name="Gansberger K."/>
            <person name="Moffat K."/>
            <person name="Hill J."/>
            <person name="Bera J."/>
            <person name="Fadrosh D."/>
            <person name="Jin S."/>
            <person name="Johri S."/>
            <person name="Kim M."/>
            <person name="Overton L."/>
            <person name="Reardon M."/>
            <person name="Tsitrin T."/>
            <person name="Vuong H."/>
            <person name="Weaver B."/>
            <person name="Ciecko A."/>
            <person name="Tallon L."/>
            <person name="Jackson J."/>
            <person name="Pai G."/>
            <person name="Aken S.V."/>
            <person name="Utterback T."/>
            <person name="Reidmuller S."/>
            <person name="Feldblyum T."/>
            <person name="Hsiao J."/>
            <person name="Zismann V."/>
            <person name="Iobst S."/>
            <person name="de Vazeille A.R."/>
            <person name="Buell C.R."/>
            <person name="Ying K."/>
            <person name="Li Y."/>
            <person name="Lu T."/>
            <person name="Huang Y."/>
            <person name="Zhao Q."/>
            <person name="Feng Q."/>
            <person name="Zhang L."/>
            <person name="Zhu J."/>
            <person name="Weng Q."/>
            <person name="Mu J."/>
            <person name="Lu Y."/>
            <person name="Fan D."/>
            <person name="Liu Y."/>
            <person name="Guan J."/>
            <person name="Zhang Y."/>
            <person name="Yu S."/>
            <person name="Liu X."/>
            <person name="Zhang Y."/>
            <person name="Hong G."/>
            <person name="Han B."/>
            <person name="Choisne N."/>
            <person name="Demange N."/>
            <person name="Orjeda G."/>
            <person name="Samain S."/>
            <person name="Cattolico L."/>
            <person name="Pelletier E."/>
            <person name="Couloux A."/>
            <person name="Segurens B."/>
            <person name="Wincker P."/>
            <person name="D'Hont A."/>
            <person name="Scarpelli C."/>
            <person name="Weissenbach J."/>
            <person name="Salanoubat M."/>
            <person name="Quetier F."/>
            <person name="Yu Y."/>
            <person name="Kim H.R."/>
            <person name="Rambo T."/>
            <person name="Currie J."/>
            <person name="Collura K."/>
            <person name="Luo M."/>
            <person name="Yang T."/>
            <person name="Ammiraju J.S.S."/>
            <person name="Engler F."/>
            <person name="Soderlund C."/>
            <person name="Wing R.A."/>
            <person name="Palmer L.E."/>
            <person name="de la Bastide M."/>
            <person name="Spiegel L."/>
            <person name="Nascimento L."/>
            <person name="Zutavern T."/>
            <person name="O'Shaughnessy A."/>
            <person name="Dike S."/>
            <person name="Dedhia N."/>
            <person name="Preston R."/>
            <person name="Balija V."/>
            <person name="McCombie W.R."/>
            <person name="Chow T."/>
            <person name="Chen H."/>
            <person name="Chung M."/>
            <person name="Chen C."/>
            <person name="Shaw J."/>
            <person name="Wu H."/>
            <person name="Hsiao K."/>
            <person name="Chao Y."/>
            <person name="Chu M."/>
            <person name="Cheng C."/>
            <person name="Hour A."/>
            <person name="Lee P."/>
            <person name="Lin S."/>
            <person name="Lin Y."/>
            <person name="Liou J."/>
            <person name="Liu S."/>
            <person name="Hsing Y."/>
            <person name="Raghuvanshi S."/>
            <person name="Mohanty A."/>
            <person name="Bharti A.K."/>
            <person name="Gaur A."/>
            <person name="Gupta V."/>
            <person name="Kumar D."/>
            <person name="Ravi V."/>
            <person name="Vij S."/>
            <person name="Kapur A."/>
            <person name="Khurana P."/>
            <person name="Khurana P."/>
            <person name="Khurana J.P."/>
            <person name="Tyagi A.K."/>
            <person name="Gaikwad K."/>
            <person name="Singh A."/>
            <person name="Dalal V."/>
            <person name="Srivastava S."/>
            <person name="Dixit A."/>
            <person name="Pal A.K."/>
            <person name="Ghazi I.A."/>
            <person name="Yadav M."/>
            <person name="Pandit A."/>
            <person name="Bhargava A."/>
            <person name="Sureshbabu K."/>
            <person name="Batra K."/>
            <person name="Sharma T.R."/>
            <person name="Mohapatra T."/>
            <person name="Singh N.K."/>
            <person name="Messing J."/>
            <person name="Nelson A.B."/>
            <person name="Fuks G."/>
            <person name="Kavchok S."/>
            <person name="Keizer G."/>
            <person name="Linton E."/>
            <person name="Llaca V."/>
            <person name="Song R."/>
            <person name="Tanyolac B."/>
            <person name="Young S."/>
            <person name="Ho-Il K."/>
            <person name="Hahn J.H."/>
            <person name="Sangsakoo G."/>
            <person name="Vanavichit A."/>
            <person name="de Mattos Luiz.A.T."/>
            <person name="Zimmer P.D."/>
            <person name="Malone G."/>
            <person name="Dellagostin O."/>
            <person name="de Oliveira A.C."/>
            <person name="Bevan M."/>
            <person name="Bancroft I."/>
            <person name="Minx P."/>
            <person name="Cordum H."/>
            <person name="Wilson R."/>
            <person name="Cheng Z."/>
            <person name="Jin W."/>
            <person name="Jiang J."/>
            <person name="Leong S.A."/>
            <person name="Iwama H."/>
            <person name="Gojobori T."/>
            <person name="Itoh T."/>
            <person name="Niimura Y."/>
            <person name="Fujii Y."/>
            <person name="Habara T."/>
            <person name="Sakai H."/>
            <person name="Sato Y."/>
            <person name="Wilson G."/>
            <person name="Kumar K."/>
            <person name="McCouch S."/>
            <person name="Juretic N."/>
            <person name="Hoen D."/>
            <person name="Wright S."/>
            <person name="Bruskiewich R."/>
            <person name="Bureau T."/>
            <person name="Miyao A."/>
            <person name="Hirochika H."/>
            <person name="Nishikawa T."/>
            <person name="Kadowaki K."/>
            <person name="Sugiura M."/>
            <person name="Burr B."/>
            <person name="Sasaki T."/>
        </authorList>
    </citation>
    <scope>NUCLEOTIDE SEQUENCE [LARGE SCALE GENOMIC DNA]</scope>
    <source>
        <strain evidence="4">cv. Nipponbare</strain>
    </source>
</reference>
<reference evidence="3 4" key="2">
    <citation type="journal article" date="2013" name="Plant Cell Physiol.">
        <title>Rice Annotation Project Database (RAP-DB): an integrative and interactive database for rice genomics.</title>
        <authorList>
            <person name="Sakai H."/>
            <person name="Lee S.S."/>
            <person name="Tanaka T."/>
            <person name="Numa H."/>
            <person name="Kim J."/>
            <person name="Kawahara Y."/>
            <person name="Wakimoto H."/>
            <person name="Yang C.C."/>
            <person name="Iwamoto M."/>
            <person name="Abe T."/>
            <person name="Yamada Y."/>
            <person name="Muto A."/>
            <person name="Inokuchi H."/>
            <person name="Ikemura T."/>
            <person name="Matsumoto T."/>
            <person name="Sasaki T."/>
            <person name="Itoh T."/>
        </authorList>
    </citation>
    <scope>NUCLEOTIDE SEQUENCE [LARGE SCALE GENOMIC DNA]</scope>
    <source>
        <strain evidence="4">cv. Nipponbare</strain>
    </source>
</reference>
<comment type="similarity">
    <text evidence="1">Belongs to the Tdpoz family.</text>
</comment>
<feature type="domain" description="BPM/SPOP BACK" evidence="2">
    <location>
        <begin position="18"/>
        <end position="61"/>
    </location>
</feature>
<dbReference type="Gramene" id="Os10t0424100-00">
    <property type="protein sequence ID" value="Os10t0424100-00"/>
    <property type="gene ID" value="Os10g0424100"/>
</dbReference>
<evidence type="ECO:0000259" key="2">
    <source>
        <dbReference type="Pfam" id="PF24570"/>
    </source>
</evidence>
<proteinExistence type="inferred from homology"/>
<gene>
    <name evidence="3" type="ordered locus">Os10g0424100</name>
    <name evidence="3" type="ORF">OSNPB_100424100</name>
</gene>
<dbReference type="InParanoid" id="A0A0P0XUC0"/>
<dbReference type="PaxDb" id="39947-A0A0P0XUC0"/>
<dbReference type="Proteomes" id="UP000059680">
    <property type="component" value="Chromosome 10"/>
</dbReference>
<evidence type="ECO:0000313" key="3">
    <source>
        <dbReference type="EMBL" id="BAT10920.1"/>
    </source>
</evidence>
<feature type="non-terminal residue" evidence="3">
    <location>
        <position position="1"/>
    </location>
</feature>
<name>A0A0P0XUC0_ORYSJ</name>
<dbReference type="Gene3D" id="6.10.250.3030">
    <property type="match status" value="1"/>
</dbReference>
<accession>A0A0P0XUC0</accession>
<protein>
    <submittedName>
        <fullName evidence="3">Os10g0424100 protein</fullName>
    </submittedName>
</protein>
<dbReference type="InterPro" id="IPR056423">
    <property type="entry name" value="BACK_BPM_SPOP"/>
</dbReference>
<reference evidence="3 4" key="3">
    <citation type="journal article" date="2013" name="Rice">
        <title>Improvement of the Oryza sativa Nipponbare reference genome using next generation sequence and optical map data.</title>
        <authorList>
            <person name="Kawahara Y."/>
            <person name="de la Bastide M."/>
            <person name="Hamilton J.P."/>
            <person name="Kanamori H."/>
            <person name="McCombie W.R."/>
            <person name="Ouyang S."/>
            <person name="Schwartz D.C."/>
            <person name="Tanaka T."/>
            <person name="Wu J."/>
            <person name="Zhou S."/>
            <person name="Childs K.L."/>
            <person name="Davidson R.M."/>
            <person name="Lin H."/>
            <person name="Quesada-Ocampo L."/>
            <person name="Vaillancourt B."/>
            <person name="Sakai H."/>
            <person name="Lee S.S."/>
            <person name="Kim J."/>
            <person name="Numa H."/>
            <person name="Itoh T."/>
            <person name="Buell C.R."/>
            <person name="Matsumoto T."/>
        </authorList>
    </citation>
    <scope>NUCLEOTIDE SEQUENCE [LARGE SCALE GENOMIC DNA]</scope>
    <source>
        <strain evidence="4">cv. Nipponbare</strain>
    </source>
</reference>
<dbReference type="SMR" id="A0A0P0XUC0"/>
<dbReference type="STRING" id="39947.A0A0P0XUC0"/>